<evidence type="ECO:0000313" key="4">
    <source>
        <dbReference type="Proteomes" id="UP000198662"/>
    </source>
</evidence>
<dbReference type="Pfam" id="PF01636">
    <property type="entry name" value="APH"/>
    <property type="match status" value="1"/>
</dbReference>
<dbReference type="InterPro" id="IPR002575">
    <property type="entry name" value="Aminoglycoside_PTrfase"/>
</dbReference>
<keyword evidence="3" id="KW-0418">Kinase</keyword>
<dbReference type="AlphaFoldDB" id="A0A1G9I7D1"/>
<evidence type="ECO:0000259" key="2">
    <source>
        <dbReference type="Pfam" id="PF01636"/>
    </source>
</evidence>
<dbReference type="RefSeq" id="WP_091050587.1">
    <property type="nucleotide sequence ID" value="NZ_FNGF01000004.1"/>
</dbReference>
<keyword evidence="4" id="KW-1185">Reference proteome</keyword>
<dbReference type="PANTHER" id="PTHR21064">
    <property type="entry name" value="AMINOGLYCOSIDE PHOSPHOTRANSFERASE DOMAIN-CONTAINING PROTEIN-RELATED"/>
    <property type="match status" value="1"/>
</dbReference>
<name>A0A1G9I7D1_9ACTN</name>
<dbReference type="GO" id="GO:0019202">
    <property type="term" value="F:amino acid kinase activity"/>
    <property type="evidence" value="ECO:0007669"/>
    <property type="project" value="TreeGrafter"/>
</dbReference>
<dbReference type="EMBL" id="FNGF01000004">
    <property type="protein sequence ID" value="SDL21128.1"/>
    <property type="molecule type" value="Genomic_DNA"/>
</dbReference>
<dbReference type="PANTHER" id="PTHR21064:SF6">
    <property type="entry name" value="AMINOGLYCOSIDE PHOSPHOTRANSFERASE DOMAIN-CONTAINING PROTEIN"/>
    <property type="match status" value="1"/>
</dbReference>
<sequence>MMPLNEIDRLKRTVTDAWESPVADRVAAEWGHPAGTAKWWRSSAAHVFVLPDPDGKRYLRFTPETYRGAAMADPVADLMARLSASGSAVVRPVPTAAGTLTATVHTELGAMRAMVVEAAPGESIDADDLTEERAAAWGRALAQVHRDAAGAKGLTGSFTELAAVPERFAADRPLVEAAARIAARLAELPRDKAVFGAVHGDFELDNLAWDGDRATAFDFDEAADSWYAADIAGALRDLTGPDGRPDPGLRAMHDAFLAGYRTARPLTDAEVAALPLFAAAQAVGALAAIDRALGAPGDDEAPWLVELRARLADLAASHRALAIAADL</sequence>
<feature type="domain" description="Aminoglycoside phosphotransferase" evidence="2">
    <location>
        <begin position="47"/>
        <end position="266"/>
    </location>
</feature>
<protein>
    <submittedName>
        <fullName evidence="3">Ser/Thr protein kinase RdoA involved in Cpx stress response, MazF antagonist</fullName>
    </submittedName>
</protein>
<organism evidence="3 4">
    <name type="scientific">Glycomyces sambucus</name>
    <dbReference type="NCBI Taxonomy" id="380244"/>
    <lineage>
        <taxon>Bacteria</taxon>
        <taxon>Bacillati</taxon>
        <taxon>Actinomycetota</taxon>
        <taxon>Actinomycetes</taxon>
        <taxon>Glycomycetales</taxon>
        <taxon>Glycomycetaceae</taxon>
        <taxon>Glycomyces</taxon>
    </lineage>
</organism>
<evidence type="ECO:0000256" key="1">
    <source>
        <dbReference type="ARBA" id="ARBA00038240"/>
    </source>
</evidence>
<dbReference type="STRING" id="380244.SAMN05216298_3076"/>
<dbReference type="Gene3D" id="3.90.1200.10">
    <property type="match status" value="1"/>
</dbReference>
<proteinExistence type="inferred from homology"/>
<reference evidence="4" key="1">
    <citation type="submission" date="2016-10" db="EMBL/GenBank/DDBJ databases">
        <authorList>
            <person name="Varghese N."/>
            <person name="Submissions S."/>
        </authorList>
    </citation>
    <scope>NUCLEOTIDE SEQUENCE [LARGE SCALE GENOMIC DNA]</scope>
    <source>
        <strain evidence="4">CGMCC 4.3147</strain>
    </source>
</reference>
<keyword evidence="3" id="KW-0808">Transferase</keyword>
<dbReference type="OrthoDB" id="4030632at2"/>
<accession>A0A1G9I7D1</accession>
<evidence type="ECO:0000313" key="3">
    <source>
        <dbReference type="EMBL" id="SDL21128.1"/>
    </source>
</evidence>
<dbReference type="InterPro" id="IPR050249">
    <property type="entry name" value="Pseudomonas-type_ThrB"/>
</dbReference>
<gene>
    <name evidence="3" type="ORF">SAMN05216298_3076</name>
</gene>
<dbReference type="Proteomes" id="UP000198662">
    <property type="component" value="Unassembled WGS sequence"/>
</dbReference>
<dbReference type="SUPFAM" id="SSF56112">
    <property type="entry name" value="Protein kinase-like (PK-like)"/>
    <property type="match status" value="1"/>
</dbReference>
<comment type="similarity">
    <text evidence="1">Belongs to the pseudomonas-type ThrB family.</text>
</comment>
<dbReference type="InterPro" id="IPR011009">
    <property type="entry name" value="Kinase-like_dom_sf"/>
</dbReference>